<dbReference type="EMBL" id="JRQI01000004">
    <property type="protein sequence ID" value="KGK59592.1"/>
    <property type="molecule type" value="Genomic_DNA"/>
</dbReference>
<feature type="transmembrane region" description="Helical" evidence="1">
    <location>
        <begin position="14"/>
        <end position="33"/>
    </location>
</feature>
<proteinExistence type="predicted"/>
<reference evidence="2 3" key="1">
    <citation type="submission" date="2014-10" db="EMBL/GenBank/DDBJ databases">
        <title>Genome sequence of a Xanthomonas strain that is pathogenic on beans.</title>
        <authorList>
            <person name="Aritua V."/>
            <person name="Sapp M."/>
            <person name="Harrison J."/>
            <person name="Smith J."/>
            <person name="Studholme D."/>
        </authorList>
    </citation>
    <scope>NUCLEOTIDE SEQUENCE [LARGE SCALE GENOMIC DNA]</scope>
    <source>
        <strain evidence="2 3">Nyagatare</strain>
    </source>
</reference>
<dbReference type="AlphaFoldDB" id="A0AB34PDI0"/>
<accession>A0AB34PDI0</accession>
<feature type="transmembrane region" description="Helical" evidence="1">
    <location>
        <begin position="56"/>
        <end position="78"/>
    </location>
</feature>
<gene>
    <name evidence="2" type="ORF">NC00_01340</name>
</gene>
<organism evidence="2 3">
    <name type="scientific">Xanthomonas cannabis pv. phaseoli</name>
    <dbReference type="NCBI Taxonomy" id="1885902"/>
    <lineage>
        <taxon>Bacteria</taxon>
        <taxon>Pseudomonadati</taxon>
        <taxon>Pseudomonadota</taxon>
        <taxon>Gammaproteobacteria</taxon>
        <taxon>Lysobacterales</taxon>
        <taxon>Lysobacteraceae</taxon>
        <taxon>Xanthomonas</taxon>
    </lineage>
</organism>
<dbReference type="Proteomes" id="UP000029879">
    <property type="component" value="Unassembled WGS sequence"/>
</dbReference>
<evidence type="ECO:0000313" key="3">
    <source>
        <dbReference type="Proteomes" id="UP000029879"/>
    </source>
</evidence>
<evidence type="ECO:0000256" key="1">
    <source>
        <dbReference type="SAM" id="Phobius"/>
    </source>
</evidence>
<keyword evidence="1" id="KW-0472">Membrane</keyword>
<keyword evidence="1" id="KW-1133">Transmembrane helix</keyword>
<name>A0AB34PDI0_9XANT</name>
<evidence type="ECO:0000313" key="2">
    <source>
        <dbReference type="EMBL" id="KGK59592.1"/>
    </source>
</evidence>
<sequence>MAPAPQQNRFDRDALVISAIAFAFGGLFCWALIDPPMAKIASEAAAASVGQPDLPAWVQAVGSVIAILVAVTVPLRVIREEARIRQAEQLQRDLGRRRSLAVAYTEELWQASCLLHEARCRSRKQHPTRELLAHLYRTLSRIETPVFERTMAEFSTFETGDSDALMIALAKLLQAQRVGRTGDAERTTDEMIQFTVSEFENSLTRLPELVDEALAIAHRVSGLAVVKTSPAKLTEKLLEDVHW</sequence>
<comment type="caution">
    <text evidence="2">The sequence shown here is derived from an EMBL/GenBank/DDBJ whole genome shotgun (WGS) entry which is preliminary data.</text>
</comment>
<protein>
    <submittedName>
        <fullName evidence="2">Uncharacterized protein</fullName>
    </submittedName>
</protein>
<keyword evidence="1" id="KW-0812">Transmembrane</keyword>